<dbReference type="RefSeq" id="XP_007805389.1">
    <property type="nucleotide sequence ID" value="XM_007807198.1"/>
</dbReference>
<evidence type="ECO:0008006" key="4">
    <source>
        <dbReference type="Google" id="ProtNLM"/>
    </source>
</evidence>
<dbReference type="HOGENOM" id="CLU_1610746_0_0_1"/>
<evidence type="ECO:0000256" key="1">
    <source>
        <dbReference type="SAM" id="SignalP"/>
    </source>
</evidence>
<accession>U1HFN6</accession>
<name>U1HFN6_ENDPU</name>
<dbReference type="OrthoDB" id="10285512at2759"/>
<dbReference type="AlphaFoldDB" id="U1HFN6"/>
<protein>
    <recommendedName>
        <fullName evidence="4">Ig-like domain-containing protein</fullName>
    </recommendedName>
</protein>
<feature type="chain" id="PRO_5004610915" description="Ig-like domain-containing protein" evidence="1">
    <location>
        <begin position="22"/>
        <end position="165"/>
    </location>
</feature>
<dbReference type="GeneID" id="19243015"/>
<reference evidence="3" key="1">
    <citation type="journal article" date="2014" name="BMC Genomics">
        <title>Genome characteristics reveal the impact of lichenization on lichen-forming fungus Endocarpon pusillum Hedwig (Verrucariales, Ascomycota).</title>
        <authorList>
            <person name="Wang Y.-Y."/>
            <person name="Liu B."/>
            <person name="Zhang X.-Y."/>
            <person name="Zhou Q.-M."/>
            <person name="Zhang T."/>
            <person name="Li H."/>
            <person name="Yu Y.-F."/>
            <person name="Zhang X.-L."/>
            <person name="Hao X.-Y."/>
            <person name="Wang M."/>
            <person name="Wang L."/>
            <person name="Wei J.-C."/>
        </authorList>
    </citation>
    <scope>NUCLEOTIDE SEQUENCE [LARGE SCALE GENOMIC DNA]</scope>
    <source>
        <strain evidence="3">Z07020 / HMAS-L-300199</strain>
    </source>
</reference>
<proteinExistence type="predicted"/>
<keyword evidence="3" id="KW-1185">Reference proteome</keyword>
<organism evidence="2 3">
    <name type="scientific">Endocarpon pusillum (strain Z07020 / HMAS-L-300199)</name>
    <name type="common">Lichen-forming fungus</name>
    <dbReference type="NCBI Taxonomy" id="1263415"/>
    <lineage>
        <taxon>Eukaryota</taxon>
        <taxon>Fungi</taxon>
        <taxon>Dikarya</taxon>
        <taxon>Ascomycota</taxon>
        <taxon>Pezizomycotina</taxon>
        <taxon>Eurotiomycetes</taxon>
        <taxon>Chaetothyriomycetidae</taxon>
        <taxon>Verrucariales</taxon>
        <taxon>Verrucariaceae</taxon>
        <taxon>Endocarpon</taxon>
    </lineage>
</organism>
<dbReference type="Proteomes" id="UP000019373">
    <property type="component" value="Unassembled WGS sequence"/>
</dbReference>
<evidence type="ECO:0000313" key="2">
    <source>
        <dbReference type="EMBL" id="ERF68930.1"/>
    </source>
</evidence>
<keyword evidence="1" id="KW-0732">Signal</keyword>
<gene>
    <name evidence="2" type="ORF">EPUS_08164</name>
</gene>
<feature type="signal peptide" evidence="1">
    <location>
        <begin position="1"/>
        <end position="21"/>
    </location>
</feature>
<sequence length="165" mass="17670">MPCLDMIKAFAVVLLIRLSLSFPTSTHEKVKPLLPRAEGCFASTFSLKDFKTFSGSETLPASMSFGLSADNAPGAFSCMWNGGPGSTSPYFNDPIPCNMTTLPIFSFSYPEQGRLRIAEVEACAIRGSVADGNIALFCYPIHGGQTCMTPTGQASLKVNQKEIVS</sequence>
<evidence type="ECO:0000313" key="3">
    <source>
        <dbReference type="Proteomes" id="UP000019373"/>
    </source>
</evidence>
<dbReference type="EMBL" id="KE721482">
    <property type="protein sequence ID" value="ERF68930.1"/>
    <property type="molecule type" value="Genomic_DNA"/>
</dbReference>